<sequence length="379" mass="38026">MSGVEIGAATAAPGGVLAGVLGGARFAVPDMPVWSAAVRTMQAGGREARLLCIGDSVTQGYGAVSGGWTPNGRAGAWPERLAAMMSGRGLPASATSVAGAGAADGASGGYSAYDPRVTLGAGWGVNALTGMGGKLFSGAASSTGVWSFQPDRPVDRFDLWAVTNTALGVLTIETDGAVRATVNTTKAAAMEVATVAFPETAGPVSVRWASGGAVFIAGGVAWRSDVKRARVINAGWGGARIADWITTDQPYRAYGSIPAAAPDLSVVCLTINDWNAGTAVATYKAGLGTLVDRCLTTGDVLLMTGCPSDPAQGKASYAAQAALRDAVFEVAAARGLAAPIDGTALFGGSFAGGLMFDSVHPNAAGQARIAEAVRARVMI</sequence>
<dbReference type="AlphaFoldDB" id="A0A1Z3UAB5"/>
<dbReference type="Proteomes" id="UP000197050">
    <property type="component" value="Chromosome"/>
</dbReference>
<dbReference type="Proteomes" id="UP001272940">
    <property type="component" value="Unassembled WGS sequence"/>
</dbReference>
<reference evidence="3 5" key="4">
    <citation type="journal article" date="2023" name="FEMS Microbes">
        <title>Whole genomes of deep-sea sponge-associated bacteria exhibit high novel natural product potential.</title>
        <authorList>
            <person name="Hesketh-Best P.J."/>
            <person name="January G.G."/>
            <person name="Koch M.J."/>
            <person name="Warburton P.J."/>
            <person name="Howell K.L."/>
            <person name="Upton M."/>
        </authorList>
    </citation>
    <scope>NUCLEOTIDE SEQUENCE [LARGE SCALE GENOMIC DNA]</scope>
    <source>
        <strain evidence="3 5">PC206-O</strain>
    </source>
</reference>
<evidence type="ECO:0000313" key="3">
    <source>
        <dbReference type="EMBL" id="MDX2334190.1"/>
    </source>
</evidence>
<dbReference type="InterPro" id="IPR036514">
    <property type="entry name" value="SGNH_hydro_sf"/>
</dbReference>
<organism evidence="2 4">
    <name type="scientific">Brevundimonas vesicularis</name>
    <name type="common">Pseudomonas vesicularis</name>
    <dbReference type="NCBI Taxonomy" id="41276"/>
    <lineage>
        <taxon>Bacteria</taxon>
        <taxon>Pseudomonadati</taxon>
        <taxon>Pseudomonadota</taxon>
        <taxon>Alphaproteobacteria</taxon>
        <taxon>Caulobacterales</taxon>
        <taxon>Caulobacteraceae</taxon>
        <taxon>Brevundimonas</taxon>
    </lineage>
</organism>
<feature type="domain" description="SGNH hydrolase-type esterase" evidence="1">
    <location>
        <begin position="224"/>
        <end position="368"/>
    </location>
</feature>
<proteinExistence type="predicted"/>
<reference evidence="4" key="1">
    <citation type="submission" date="2017-06" db="EMBL/GenBank/DDBJ databases">
        <title>FDA dAtabase for Regulatory Grade micrObial Sequences (FDA-ARGOS): Supporting development and validation of Infectious Disease Dx tests.</title>
        <authorList>
            <person name="Minogue T."/>
            <person name="Wolcott M."/>
            <person name="Wasieloski L."/>
            <person name="Aguilar W."/>
            <person name="Moore D."/>
            <person name="Tallon L."/>
            <person name="Sadzewicz L."/>
            <person name="Sengamalay N."/>
            <person name="Ott S."/>
            <person name="Godinez A."/>
            <person name="Nagaraj S."/>
            <person name="Nadendla S."/>
            <person name="Geyer C."/>
            <person name="Sichtig H."/>
        </authorList>
    </citation>
    <scope>NUCLEOTIDE SEQUENCE [LARGE SCALE GENOMIC DNA]</scope>
    <source>
        <strain evidence="4">FDAARGOS_289</strain>
    </source>
</reference>
<evidence type="ECO:0000313" key="4">
    <source>
        <dbReference type="Proteomes" id="UP000197050"/>
    </source>
</evidence>
<dbReference type="EMBL" id="JAMYEC010000002">
    <property type="protein sequence ID" value="MDX2334190.1"/>
    <property type="molecule type" value="Genomic_DNA"/>
</dbReference>
<dbReference type="KEGG" id="bvc:CEP68_12065"/>
<keyword evidence="2" id="KW-0378">Hydrolase</keyword>
<dbReference type="InterPro" id="IPR013830">
    <property type="entry name" value="SGNH_hydro"/>
</dbReference>
<dbReference type="GeneID" id="34014867"/>
<dbReference type="EMBL" id="CP022048">
    <property type="protein sequence ID" value="ASE40181.1"/>
    <property type="molecule type" value="Genomic_DNA"/>
</dbReference>
<reference evidence="2" key="2">
    <citation type="submission" date="2017-12" db="EMBL/GenBank/DDBJ databases">
        <title>FDA dAtabase for Regulatory Grade micrObial Sequences (FDA-ARGOS): Supporting development and validation of Infectious Disease Dx tests.</title>
        <authorList>
            <person name="Campos J."/>
            <person name="Goldberg B."/>
            <person name="Tallon L."/>
            <person name="Sadzewicz L."/>
            <person name="Sengamalay N."/>
            <person name="Ott S."/>
            <person name="Godinez A."/>
            <person name="Nagaraj S."/>
            <person name="Vavikolanu K."/>
            <person name="Vyas G."/>
            <person name="Nadendla S."/>
            <person name="Aluvathingal J."/>
            <person name="Geyer C."/>
            <person name="Nandy P."/>
            <person name="Hobson J."/>
            <person name="Sichtig H."/>
        </authorList>
    </citation>
    <scope>NUCLEOTIDE SEQUENCE</scope>
    <source>
        <strain evidence="2">FDAARGOS_289</strain>
    </source>
</reference>
<dbReference type="CDD" id="cd00229">
    <property type="entry name" value="SGNH_hydrolase"/>
    <property type="match status" value="1"/>
</dbReference>
<evidence type="ECO:0000313" key="2">
    <source>
        <dbReference type="EMBL" id="ASE40181.1"/>
    </source>
</evidence>
<dbReference type="PANTHER" id="PTHR30383:SF5">
    <property type="entry name" value="SGNH HYDROLASE-TYPE ESTERASE DOMAIN-CONTAINING PROTEIN"/>
    <property type="match status" value="1"/>
</dbReference>
<dbReference type="GO" id="GO:0004622">
    <property type="term" value="F:phosphatidylcholine lysophospholipase activity"/>
    <property type="evidence" value="ECO:0007669"/>
    <property type="project" value="TreeGrafter"/>
</dbReference>
<keyword evidence="5" id="KW-1185">Reference proteome</keyword>
<reference evidence="3" key="3">
    <citation type="submission" date="2022-06" db="EMBL/GenBank/DDBJ databases">
        <authorList>
            <person name="Hesketh-Best P.J."/>
            <person name="Koch M.J."/>
        </authorList>
    </citation>
    <scope>NUCLEOTIDE SEQUENCE</scope>
    <source>
        <strain evidence="3">PC206-O</strain>
    </source>
</reference>
<dbReference type="Pfam" id="PF13472">
    <property type="entry name" value="Lipase_GDSL_2"/>
    <property type="match status" value="1"/>
</dbReference>
<dbReference type="InterPro" id="IPR051532">
    <property type="entry name" value="Ester_Hydrolysis_Enzymes"/>
</dbReference>
<accession>A0A1Z3UAB5</accession>
<evidence type="ECO:0000259" key="1">
    <source>
        <dbReference type="Pfam" id="PF13472"/>
    </source>
</evidence>
<gene>
    <name evidence="2" type="ORF">CEP68_12065</name>
    <name evidence="3" type="ORF">NJD11_04455</name>
</gene>
<dbReference type="PANTHER" id="PTHR30383">
    <property type="entry name" value="THIOESTERASE 1/PROTEASE 1/LYSOPHOSPHOLIPASE L1"/>
    <property type="match status" value="1"/>
</dbReference>
<protein>
    <submittedName>
        <fullName evidence="2">SGNH/GDSL hydrolase family protein</fullName>
    </submittedName>
</protein>
<name>A0A1Z3UAB5_BREVE</name>
<evidence type="ECO:0000313" key="5">
    <source>
        <dbReference type="Proteomes" id="UP001272940"/>
    </source>
</evidence>
<dbReference type="RefSeq" id="WP_066624163.1">
    <property type="nucleotide sequence ID" value="NZ_CP022048.2"/>
</dbReference>
<dbReference type="Gene3D" id="3.40.50.1110">
    <property type="entry name" value="SGNH hydrolase"/>
    <property type="match status" value="1"/>
</dbReference>
<dbReference type="SUPFAM" id="SSF52266">
    <property type="entry name" value="SGNH hydrolase"/>
    <property type="match status" value="1"/>
</dbReference>